<keyword evidence="3 4" id="KW-0732">Signal</keyword>
<dbReference type="PROSITE" id="PS50871">
    <property type="entry name" value="C1Q"/>
    <property type="match status" value="1"/>
</dbReference>
<evidence type="ECO:0000256" key="4">
    <source>
        <dbReference type="SAM" id="SignalP"/>
    </source>
</evidence>
<dbReference type="InterPro" id="IPR001073">
    <property type="entry name" value="C1q_dom"/>
</dbReference>
<dbReference type="SUPFAM" id="SSF49842">
    <property type="entry name" value="TNF-like"/>
    <property type="match status" value="1"/>
</dbReference>
<sequence>MECMKMLFYFIPLFCVHISVSSFKLTTLQNAFNLTSLEERMTNLEQTIERRLAVTERVIRQLLTGQADENLETLDVLALRSGRLSTAFSQVMFSAYKSSRESDISTKVTIRFDGTYINPGNHYHTEDGIFIAPVTGVYMFHWVIVNNKSSFTTQLMVAGTPRASNLIPFPGGRDSSSAMVIISVNKDDHVWIQIYGSSVYVYGGGTSYNNHQSTFTGILLQKA</sequence>
<keyword evidence="7" id="KW-1185">Reference proteome</keyword>
<feature type="domain" description="C1q" evidence="5">
    <location>
        <begin position="86"/>
        <end position="223"/>
    </location>
</feature>
<dbReference type="Gene3D" id="2.60.120.40">
    <property type="match status" value="1"/>
</dbReference>
<keyword evidence="2" id="KW-0964">Secreted</keyword>
<reference evidence="6" key="1">
    <citation type="submission" date="2022-08" db="UniProtKB">
        <authorList>
            <consortium name="EnsemblMetazoa"/>
        </authorList>
    </citation>
    <scope>IDENTIFICATION</scope>
    <source>
        <strain evidence="6">05x7-T-G4-1.051#20</strain>
    </source>
</reference>
<protein>
    <recommendedName>
        <fullName evidence="5">C1q domain-containing protein</fullName>
    </recommendedName>
</protein>
<evidence type="ECO:0000313" key="6">
    <source>
        <dbReference type="EnsemblMetazoa" id="G25102.1:cds"/>
    </source>
</evidence>
<evidence type="ECO:0000259" key="5">
    <source>
        <dbReference type="PROSITE" id="PS50871"/>
    </source>
</evidence>
<dbReference type="OrthoDB" id="6121032at2759"/>
<evidence type="ECO:0000256" key="2">
    <source>
        <dbReference type="ARBA" id="ARBA00022525"/>
    </source>
</evidence>
<name>A0A8W8KSM8_MAGGI</name>
<organism evidence="6 7">
    <name type="scientific">Magallana gigas</name>
    <name type="common">Pacific oyster</name>
    <name type="synonym">Crassostrea gigas</name>
    <dbReference type="NCBI Taxonomy" id="29159"/>
    <lineage>
        <taxon>Eukaryota</taxon>
        <taxon>Metazoa</taxon>
        <taxon>Spiralia</taxon>
        <taxon>Lophotrochozoa</taxon>
        <taxon>Mollusca</taxon>
        <taxon>Bivalvia</taxon>
        <taxon>Autobranchia</taxon>
        <taxon>Pteriomorphia</taxon>
        <taxon>Ostreida</taxon>
        <taxon>Ostreoidea</taxon>
        <taxon>Ostreidae</taxon>
        <taxon>Magallana</taxon>
    </lineage>
</organism>
<proteinExistence type="predicted"/>
<dbReference type="PANTHER" id="PTHR22923:SF116">
    <property type="entry name" value="C1Q DOMAIN-CONTAINING PROTEIN"/>
    <property type="match status" value="1"/>
</dbReference>
<dbReference type="Proteomes" id="UP000005408">
    <property type="component" value="Unassembled WGS sequence"/>
</dbReference>
<feature type="signal peptide" evidence="4">
    <location>
        <begin position="1"/>
        <end position="22"/>
    </location>
</feature>
<accession>A0A8W8KSM8</accession>
<dbReference type="InterPro" id="IPR050822">
    <property type="entry name" value="Cerebellin_Synaptic_Org"/>
</dbReference>
<dbReference type="AlphaFoldDB" id="A0A8W8KSM8"/>
<comment type="subcellular location">
    <subcellularLocation>
        <location evidence="1">Secreted</location>
    </subcellularLocation>
</comment>
<evidence type="ECO:0000256" key="1">
    <source>
        <dbReference type="ARBA" id="ARBA00004613"/>
    </source>
</evidence>
<dbReference type="EnsemblMetazoa" id="G25102.1">
    <property type="protein sequence ID" value="G25102.1:cds"/>
    <property type="gene ID" value="G25102"/>
</dbReference>
<dbReference type="PRINTS" id="PR00007">
    <property type="entry name" value="COMPLEMNTC1Q"/>
</dbReference>
<dbReference type="PANTHER" id="PTHR22923">
    <property type="entry name" value="CEREBELLIN-RELATED"/>
    <property type="match status" value="1"/>
</dbReference>
<dbReference type="InterPro" id="IPR008983">
    <property type="entry name" value="Tumour_necrosis_fac-like_dom"/>
</dbReference>
<evidence type="ECO:0000313" key="7">
    <source>
        <dbReference type="Proteomes" id="UP000005408"/>
    </source>
</evidence>
<feature type="chain" id="PRO_5036484904" description="C1q domain-containing protein" evidence="4">
    <location>
        <begin position="23"/>
        <end position="223"/>
    </location>
</feature>
<dbReference type="GO" id="GO:0005576">
    <property type="term" value="C:extracellular region"/>
    <property type="evidence" value="ECO:0007669"/>
    <property type="project" value="UniProtKB-SubCell"/>
</dbReference>
<dbReference type="SMART" id="SM00110">
    <property type="entry name" value="C1Q"/>
    <property type="match status" value="1"/>
</dbReference>
<evidence type="ECO:0000256" key="3">
    <source>
        <dbReference type="ARBA" id="ARBA00022729"/>
    </source>
</evidence>
<dbReference type="Pfam" id="PF00386">
    <property type="entry name" value="C1q"/>
    <property type="match status" value="1"/>
</dbReference>